<evidence type="ECO:0000256" key="2">
    <source>
        <dbReference type="ARBA" id="ARBA00023284"/>
    </source>
</evidence>
<sequence length="113" mass="13804">MTKLKWNEAKKIITDKQNKDMLYFLEFTTTWCPDCKMMKPVVTQIFNEYRDNKNITFYEIDAEEAKLFRDINSPFKVLKVPAFVYFKNNQILKIAYEYYPKEILKQFIEQYID</sequence>
<dbReference type="SUPFAM" id="SSF52833">
    <property type="entry name" value="Thioredoxin-like"/>
    <property type="match status" value="1"/>
</dbReference>
<keyword evidence="5" id="KW-1185">Reference proteome</keyword>
<reference evidence="4 5" key="1">
    <citation type="submission" date="2016-03" db="EMBL/GenBank/DDBJ databases">
        <title>Genome sequence of Mycoplasma gallinarum strain Mgn_IPT.</title>
        <authorList>
            <person name="Yacoub E."/>
            <person name="Sirand-Pugnet P."/>
            <person name="Barre A."/>
            <person name="Maurier F."/>
            <person name="Blanchard A."/>
            <person name="Ben Abdelmoumen B.M."/>
        </authorList>
    </citation>
    <scope>NUCLEOTIDE SEQUENCE [LARGE SCALE GENOMIC DNA]</scope>
    <source>
        <strain evidence="4 5">Mgn_IPT</strain>
    </source>
</reference>
<evidence type="ECO:0000313" key="5">
    <source>
        <dbReference type="Proteomes" id="UP000076983"/>
    </source>
</evidence>
<comment type="caution">
    <text evidence="4">The sequence shown here is derived from an EMBL/GenBank/DDBJ whole genome shotgun (WGS) entry which is preliminary data.</text>
</comment>
<dbReference type="GO" id="GO:0015035">
    <property type="term" value="F:protein-disulfide reductase activity"/>
    <property type="evidence" value="ECO:0007669"/>
    <property type="project" value="TreeGrafter"/>
</dbReference>
<dbReference type="Proteomes" id="UP000076983">
    <property type="component" value="Unassembled WGS sequence"/>
</dbReference>
<dbReference type="InterPro" id="IPR036249">
    <property type="entry name" value="Thioredoxin-like_sf"/>
</dbReference>
<dbReference type="CDD" id="cd02947">
    <property type="entry name" value="TRX_family"/>
    <property type="match status" value="1"/>
</dbReference>
<dbReference type="AlphaFoldDB" id="A0A168RQ63"/>
<dbReference type="Pfam" id="PF00085">
    <property type="entry name" value="Thioredoxin"/>
    <property type="match status" value="1"/>
</dbReference>
<evidence type="ECO:0000259" key="3">
    <source>
        <dbReference type="PROSITE" id="PS51352"/>
    </source>
</evidence>
<accession>A0A168RQ63</accession>
<dbReference type="Gene3D" id="3.40.30.10">
    <property type="entry name" value="Glutaredoxin"/>
    <property type="match status" value="1"/>
</dbReference>
<evidence type="ECO:0000313" key="4">
    <source>
        <dbReference type="EMBL" id="OAB49185.1"/>
    </source>
</evidence>
<dbReference type="STRING" id="29557.MGALLINA_00620"/>
<feature type="domain" description="Thioredoxin" evidence="3">
    <location>
        <begin position="1"/>
        <end position="113"/>
    </location>
</feature>
<proteinExistence type="inferred from homology"/>
<protein>
    <submittedName>
        <fullName evidence="4">Thioredoxin</fullName>
    </submittedName>
</protein>
<dbReference type="PANTHER" id="PTHR45663:SF11">
    <property type="entry name" value="GEO12009P1"/>
    <property type="match status" value="1"/>
</dbReference>
<dbReference type="PROSITE" id="PS51352">
    <property type="entry name" value="THIOREDOXIN_2"/>
    <property type="match status" value="1"/>
</dbReference>
<dbReference type="PATRIC" id="fig|29557.3.peg.45"/>
<evidence type="ECO:0000256" key="1">
    <source>
        <dbReference type="ARBA" id="ARBA00008987"/>
    </source>
</evidence>
<dbReference type="EMBL" id="LVLH01000014">
    <property type="protein sequence ID" value="OAB49185.1"/>
    <property type="molecule type" value="Genomic_DNA"/>
</dbReference>
<name>A0A168RQ63_9BACT</name>
<dbReference type="InterPro" id="IPR013766">
    <property type="entry name" value="Thioredoxin_domain"/>
</dbReference>
<dbReference type="GO" id="GO:0005829">
    <property type="term" value="C:cytosol"/>
    <property type="evidence" value="ECO:0007669"/>
    <property type="project" value="TreeGrafter"/>
</dbReference>
<comment type="similarity">
    <text evidence="1">Belongs to the thioredoxin family.</text>
</comment>
<organism evidence="4 5">
    <name type="scientific">Mycoplasmopsis gallinarum</name>
    <dbReference type="NCBI Taxonomy" id="29557"/>
    <lineage>
        <taxon>Bacteria</taxon>
        <taxon>Bacillati</taxon>
        <taxon>Mycoplasmatota</taxon>
        <taxon>Mycoplasmoidales</taxon>
        <taxon>Metamycoplasmataceae</taxon>
        <taxon>Mycoplasmopsis</taxon>
    </lineage>
</organism>
<dbReference type="OrthoDB" id="7629852at2"/>
<dbReference type="RefSeq" id="WP_027332840.1">
    <property type="nucleotide sequence ID" value="NZ_LVLH01000014.1"/>
</dbReference>
<dbReference type="PANTHER" id="PTHR45663">
    <property type="entry name" value="GEO12009P1"/>
    <property type="match status" value="1"/>
</dbReference>
<keyword evidence="2" id="KW-0676">Redox-active center</keyword>
<dbReference type="GO" id="GO:0045454">
    <property type="term" value="P:cell redox homeostasis"/>
    <property type="evidence" value="ECO:0007669"/>
    <property type="project" value="TreeGrafter"/>
</dbReference>
<gene>
    <name evidence="4" type="primary">trxA_2</name>
    <name evidence="4" type="ORF">MGALLINA_00620</name>
</gene>